<feature type="region of interest" description="Disordered" evidence="12">
    <location>
        <begin position="126"/>
        <end position="233"/>
    </location>
</feature>
<dbReference type="InterPro" id="IPR027417">
    <property type="entry name" value="P-loop_NTPase"/>
</dbReference>
<dbReference type="InterPro" id="IPR014001">
    <property type="entry name" value="Helicase_ATP-bd"/>
</dbReference>
<dbReference type="InterPro" id="IPR018982">
    <property type="entry name" value="RQC_domain"/>
</dbReference>
<dbReference type="CDD" id="cd17920">
    <property type="entry name" value="DEXHc_RecQ"/>
    <property type="match status" value="1"/>
</dbReference>
<dbReference type="PANTHER" id="PTHR13710">
    <property type="entry name" value="DNA HELICASE RECQ FAMILY MEMBER"/>
    <property type="match status" value="1"/>
</dbReference>
<feature type="compositionally biased region" description="Polar residues" evidence="12">
    <location>
        <begin position="840"/>
        <end position="857"/>
    </location>
</feature>
<feature type="region of interest" description="Disordered" evidence="12">
    <location>
        <begin position="1428"/>
        <end position="1537"/>
    </location>
</feature>
<dbReference type="InterPro" id="IPR004589">
    <property type="entry name" value="DNA_helicase_ATP-dep_RecQ"/>
</dbReference>
<dbReference type="Pfam" id="PF00270">
    <property type="entry name" value="DEAD"/>
    <property type="match status" value="1"/>
</dbReference>
<sequence>MTRQFAFVIAMSQNINILPGYCCTSQFYTLRRLSRAELTSDTNGFTKNSVPYSLLMTRHNLQSHISWLIQNKATTPAGVQIAAFADTIEPGFANLEIFEGEGIAHEIRNTPIAPIRNRRVEEISNVVANPHPPRPRILTPITQSTQAPGDELADPEMGKLTSARKTTRPSLISQNQQLGTPSSTASSSLTRSYKLQCNESGTPSRPISTRDPKGLTPRPTPRPAPLPKSRVNFDNVESIDLTGDDLIGAPTLNSSSTVEAFEDASVTLWDERSASRTEPLKRSKKRKSEELSMLQSPRKSKKVPVHTTELQDDQHDSFMDIDELEMPGPSFRDILLESQRTVVPRKSAEEYPDLNSLEEVDVVGEMISQGERAKSKIRSRQNSEDIVMDRRPTRGTTPVATISSQKRITPLNVRYVSPVQVQASPSIKSRERRATRTPSPLKHRRLKKEIFDSDDDDILSEAEARVSCSPCPVSINKSKGICSIPENHAIPKIQMHENSEVTPAKKRFTSPLQPISQNASFRQENEPSPFQRDSPTNYMASQTLPQRGSSQASTASLGFEEKRIVSLYLRNPSALAPFQKHLDNLLCQNSEALQVYLEDGEHPPPEIVAERKSMLDQKKVFEVLAENLQGLQDLASRTTAALQSLYLQEKDNGESEVLTSELLEKKKECWRLLDASGAINYGFGAIPSTKTPLSTHASSAGASGQVVLQTQIPSLSHQSSGVTRQEYPPSNYQNPGKSRGQEPRYAPLSPMRHASPARSMIPASNYSRPDNFVKRPEFHREPSPTDYDDDEDLFKLLEDEENFMRGTKVANEENVAEVEEDYGYFDDDDDEAILDLTHQVEQGNSFKPSSTKSSLNASFRDASRDPSRSSKRGSLKSDKPKDMYSVVDSSRTDMYSHAWSNDVKKALKDRFRLKGFRHNQLEAINATLAGRDAFILMPTGGGKSLCYQLPAIVQSGKTKGVTIVVSPLLALMHDQVDHLHKLRIQAYLFNSESTQETRQQLFNGLNERKPEQFVELLYVTPEMINKSNAIQSKLDDLYAKKRLARIVIDEAHCVSQWGHDFRPDYKNLHELRGRYPGVPFIALTATATERVKKDVIHNLGMQNCEQLKQSFNRPNIYYEVRRKTGKGSTAAMFSEITKMLSVDYKNQSGIIYCLSRDNCEEVAKKLREQGIRAHHFHAHMTPEEKKDTQHKWQIGSIQVVVATIAFGMGIDKQNVRFVIHYCLPKTLEGYYQETGRAGRDGKPAACFLYYGFQDSQIYKKMIEKGEGGPDVKTEQRQMLEAMVRFCDNRIDCRRVQLLRYFGETFRREDCGNCDTCNSNDTYEERDFSSEARKVISLVGKVQGNFAIGHFSAVLEGKALAKIKSENHHELDEFGSLKNMGKTEIERLIEKLIQFGGLQFRAIKNRGGFHNDFVFLGPKHRQYMSKNLRLPLQTRISTSPAAASRKSTKSKARKQAPPPSTLLTSPITQSQSRHSRKGKERHIEDEDISDDDFHPSTYPQHDPPASDSVESSEEEDYFEPTSGSSRTMRGIRQTSRIGPPITADQEMERLDPVHQEIVIAFVQEAKMLEETLRNKNNHRKPYFTEVEFRRMAIRWTTDTTLMSQIPGIDENNVALYGKRFLKLLEENRLHYNEMMDPNFKPDKNHLIVNLVSEDDESGIEDEYGNQPEEPSPYFQVDPAVQAFNERMEMAAQVPRTQPAQAESSKRSYQKGSNGNKSKPRFNSRRKSGGSTSSRGGSGSGVTKKRAPASNRKPSTAPKGSIMAQYGRSGGGGGSGINPMPT</sequence>
<evidence type="ECO:0000259" key="13">
    <source>
        <dbReference type="PROSITE" id="PS51192"/>
    </source>
</evidence>
<keyword evidence="6" id="KW-0067">ATP-binding</keyword>
<keyword evidence="8" id="KW-0413">Isomerase</keyword>
<dbReference type="OrthoDB" id="10261556at2759"/>
<dbReference type="CDD" id="cd18794">
    <property type="entry name" value="SF2_C_RecQ"/>
    <property type="match status" value="1"/>
</dbReference>
<dbReference type="NCBIfam" id="TIGR00614">
    <property type="entry name" value="recQ_fam"/>
    <property type="match status" value="1"/>
</dbReference>
<evidence type="ECO:0000256" key="1">
    <source>
        <dbReference type="ARBA" id="ARBA00004123"/>
    </source>
</evidence>
<dbReference type="GO" id="GO:0003677">
    <property type="term" value="F:DNA binding"/>
    <property type="evidence" value="ECO:0007669"/>
    <property type="project" value="UniProtKB-KW"/>
</dbReference>
<feature type="domain" description="Helicase C-terminal" evidence="14">
    <location>
        <begin position="1135"/>
        <end position="1280"/>
    </location>
</feature>
<evidence type="ECO:0000256" key="5">
    <source>
        <dbReference type="ARBA" id="ARBA00022806"/>
    </source>
</evidence>
<feature type="domain" description="Helicase ATP-binding" evidence="13">
    <location>
        <begin position="924"/>
        <end position="1105"/>
    </location>
</feature>
<dbReference type="InterPro" id="IPR002464">
    <property type="entry name" value="DNA/RNA_helicase_DEAH_CS"/>
</dbReference>
<dbReference type="Pfam" id="PF09382">
    <property type="entry name" value="RQC"/>
    <property type="match status" value="1"/>
</dbReference>
<dbReference type="PROSITE" id="PS00690">
    <property type="entry name" value="DEAH_ATP_HELICASE"/>
    <property type="match status" value="1"/>
</dbReference>
<evidence type="ECO:0000256" key="3">
    <source>
        <dbReference type="ARBA" id="ARBA00022741"/>
    </source>
</evidence>
<evidence type="ECO:0000256" key="6">
    <source>
        <dbReference type="ARBA" id="ARBA00022840"/>
    </source>
</evidence>
<accession>M7TNC9</accession>
<dbReference type="Gene3D" id="3.40.50.300">
    <property type="entry name" value="P-loop containing nucleotide triphosphate hydrolases"/>
    <property type="match status" value="2"/>
</dbReference>
<feature type="region of interest" description="Disordered" evidence="12">
    <location>
        <begin position="272"/>
        <end position="309"/>
    </location>
</feature>
<dbReference type="InterPro" id="IPR001650">
    <property type="entry name" value="Helicase_C-like"/>
</dbReference>
<gene>
    <name evidence="15" type="ORF">BcDW1_8716</name>
</gene>
<comment type="catalytic activity">
    <reaction evidence="10">
        <text>Couples ATP hydrolysis with the unwinding of duplex DNA by translocating in the 3'-5' direction.</text>
        <dbReference type="EC" id="5.6.2.4"/>
    </reaction>
</comment>
<dbReference type="GO" id="GO:0043138">
    <property type="term" value="F:3'-5' DNA helicase activity"/>
    <property type="evidence" value="ECO:0007669"/>
    <property type="project" value="UniProtKB-EC"/>
</dbReference>
<feature type="region of interest" description="Disordered" evidence="12">
    <location>
        <begin position="840"/>
        <end position="884"/>
    </location>
</feature>
<keyword evidence="3" id="KW-0547">Nucleotide-binding</keyword>
<comment type="subcellular location">
    <subcellularLocation>
        <location evidence="1">Nucleus</location>
    </subcellularLocation>
</comment>
<evidence type="ECO:0000313" key="16">
    <source>
        <dbReference type="Proteomes" id="UP000012045"/>
    </source>
</evidence>
<dbReference type="GO" id="GO:0006260">
    <property type="term" value="P:DNA replication"/>
    <property type="evidence" value="ECO:0007669"/>
    <property type="project" value="InterPro"/>
</dbReference>
<dbReference type="EC" id="5.6.2.4" evidence="11"/>
<keyword evidence="7" id="KW-0238">DNA-binding</keyword>
<dbReference type="GO" id="GO:0005634">
    <property type="term" value="C:nucleus"/>
    <property type="evidence" value="ECO:0007669"/>
    <property type="project" value="UniProtKB-SubCell"/>
</dbReference>
<dbReference type="InterPro" id="IPR032284">
    <property type="entry name" value="RecQ_Zn-bd"/>
</dbReference>
<proteinExistence type="inferred from homology"/>
<dbReference type="Pfam" id="PF16124">
    <property type="entry name" value="RecQ_Zn_bind"/>
    <property type="match status" value="1"/>
</dbReference>
<dbReference type="GO" id="GO:0005524">
    <property type="term" value="F:ATP binding"/>
    <property type="evidence" value="ECO:0007669"/>
    <property type="project" value="UniProtKB-KW"/>
</dbReference>
<evidence type="ECO:0000256" key="12">
    <source>
        <dbReference type="SAM" id="MobiDB-lite"/>
    </source>
</evidence>
<dbReference type="HOGENOM" id="CLU_001103_16_4_1"/>
<dbReference type="SMART" id="SM00956">
    <property type="entry name" value="RQC"/>
    <property type="match status" value="1"/>
</dbReference>
<feature type="compositionally biased region" description="Low complexity" evidence="12">
    <location>
        <begin position="1460"/>
        <end position="1471"/>
    </location>
</feature>
<dbReference type="InterPro" id="IPR011545">
    <property type="entry name" value="DEAD/DEAH_box_helicase_dom"/>
</dbReference>
<dbReference type="STRING" id="1290391.M7TNC9"/>
<keyword evidence="5 15" id="KW-0347">Helicase</keyword>
<evidence type="ECO:0000256" key="7">
    <source>
        <dbReference type="ARBA" id="ARBA00023125"/>
    </source>
</evidence>
<dbReference type="PANTHER" id="PTHR13710:SF153">
    <property type="entry name" value="RECQ-LIKE DNA HELICASE BLM"/>
    <property type="match status" value="1"/>
</dbReference>
<dbReference type="GO" id="GO:0016787">
    <property type="term" value="F:hydrolase activity"/>
    <property type="evidence" value="ECO:0007669"/>
    <property type="project" value="UniProtKB-KW"/>
</dbReference>
<dbReference type="GO" id="GO:0009378">
    <property type="term" value="F:four-way junction helicase activity"/>
    <property type="evidence" value="ECO:0007669"/>
    <property type="project" value="TreeGrafter"/>
</dbReference>
<evidence type="ECO:0000256" key="8">
    <source>
        <dbReference type="ARBA" id="ARBA00023235"/>
    </source>
</evidence>
<comment type="similarity">
    <text evidence="2">Belongs to the helicase family. RecQ subfamily.</text>
</comment>
<dbReference type="GO" id="GO:0005694">
    <property type="term" value="C:chromosome"/>
    <property type="evidence" value="ECO:0007669"/>
    <property type="project" value="TreeGrafter"/>
</dbReference>
<feature type="compositionally biased region" description="Polar residues" evidence="12">
    <location>
        <begin position="1520"/>
        <end position="1535"/>
    </location>
</feature>
<feature type="compositionally biased region" description="Polar residues" evidence="12">
    <location>
        <begin position="168"/>
        <end position="179"/>
    </location>
</feature>
<evidence type="ECO:0000256" key="2">
    <source>
        <dbReference type="ARBA" id="ARBA00005446"/>
    </source>
</evidence>
<dbReference type="GO" id="GO:0000724">
    <property type="term" value="P:double-strand break repair via homologous recombination"/>
    <property type="evidence" value="ECO:0007669"/>
    <property type="project" value="TreeGrafter"/>
</dbReference>
<feature type="compositionally biased region" description="Polar residues" evidence="12">
    <location>
        <begin position="193"/>
        <end position="207"/>
    </location>
</feature>
<evidence type="ECO:0000256" key="10">
    <source>
        <dbReference type="ARBA" id="ARBA00034617"/>
    </source>
</evidence>
<dbReference type="Gene3D" id="1.10.10.10">
    <property type="entry name" value="Winged helix-like DNA-binding domain superfamily/Winged helix DNA-binding domain"/>
    <property type="match status" value="1"/>
</dbReference>
<name>M7TNC9_BOTF1</name>
<keyword evidence="4" id="KW-0378">Hydrolase</keyword>
<evidence type="ECO:0000256" key="11">
    <source>
        <dbReference type="ARBA" id="ARBA00034808"/>
    </source>
</evidence>
<dbReference type="FunFam" id="3.40.50.300:FF:000537">
    <property type="entry name" value="Bloom syndrome RecQ-like helicase"/>
    <property type="match status" value="1"/>
</dbReference>
<feature type="region of interest" description="Disordered" evidence="12">
    <location>
        <begin position="515"/>
        <end position="536"/>
    </location>
</feature>
<dbReference type="SMART" id="SM00490">
    <property type="entry name" value="HELICc"/>
    <property type="match status" value="1"/>
</dbReference>
<feature type="compositionally biased region" description="Basic and acidic residues" evidence="12">
    <location>
        <begin position="272"/>
        <end position="281"/>
    </location>
</feature>
<reference evidence="16" key="1">
    <citation type="journal article" date="2013" name="Genome Announc.">
        <title>Draft genome sequence of Botrytis cinerea BcDW1, inoculum for noble rot of grape berries.</title>
        <authorList>
            <person name="Blanco-Ulate B."/>
            <person name="Allen G."/>
            <person name="Powell A.L."/>
            <person name="Cantu D."/>
        </authorList>
    </citation>
    <scope>NUCLEOTIDE SEQUENCE [LARGE SCALE GENOMIC DNA]</scope>
    <source>
        <strain evidence="16">BcDW1</strain>
    </source>
</reference>
<evidence type="ECO:0000256" key="9">
    <source>
        <dbReference type="ARBA" id="ARBA00023242"/>
    </source>
</evidence>
<dbReference type="SMART" id="SM00487">
    <property type="entry name" value="DEXDc"/>
    <property type="match status" value="1"/>
</dbReference>
<dbReference type="SUPFAM" id="SSF52540">
    <property type="entry name" value="P-loop containing nucleoside triphosphate hydrolases"/>
    <property type="match status" value="2"/>
</dbReference>
<evidence type="ECO:0000313" key="15">
    <source>
        <dbReference type="EMBL" id="EMR82644.1"/>
    </source>
</evidence>
<dbReference type="GO" id="GO:0005737">
    <property type="term" value="C:cytoplasm"/>
    <property type="evidence" value="ECO:0007669"/>
    <property type="project" value="TreeGrafter"/>
</dbReference>
<feature type="compositionally biased region" description="Polar residues" evidence="12">
    <location>
        <begin position="716"/>
        <end position="736"/>
    </location>
</feature>
<organism evidence="15 16">
    <name type="scientific">Botryotinia fuckeliana (strain BcDW1)</name>
    <name type="common">Noble rot fungus</name>
    <name type="synonym">Botrytis cinerea</name>
    <dbReference type="NCBI Taxonomy" id="1290391"/>
    <lineage>
        <taxon>Eukaryota</taxon>
        <taxon>Fungi</taxon>
        <taxon>Dikarya</taxon>
        <taxon>Ascomycota</taxon>
        <taxon>Pezizomycotina</taxon>
        <taxon>Leotiomycetes</taxon>
        <taxon>Helotiales</taxon>
        <taxon>Sclerotiniaceae</taxon>
        <taxon>Botrytis</taxon>
    </lineage>
</organism>
<dbReference type="Proteomes" id="UP000012045">
    <property type="component" value="Unassembled WGS sequence"/>
</dbReference>
<feature type="region of interest" description="Disordered" evidence="12">
    <location>
        <begin position="1689"/>
        <end position="1780"/>
    </location>
</feature>
<protein>
    <recommendedName>
        <fullName evidence="11">DNA 3'-5' helicase</fullName>
        <ecNumber evidence="11">5.6.2.4</ecNumber>
    </recommendedName>
</protein>
<dbReference type="PROSITE" id="PS51192">
    <property type="entry name" value="HELICASE_ATP_BIND_1"/>
    <property type="match status" value="1"/>
</dbReference>
<evidence type="ECO:0000259" key="14">
    <source>
        <dbReference type="PROSITE" id="PS51194"/>
    </source>
</evidence>
<feature type="compositionally biased region" description="Basic residues" evidence="12">
    <location>
        <begin position="1716"/>
        <end position="1726"/>
    </location>
</feature>
<dbReference type="Pfam" id="PF00271">
    <property type="entry name" value="Helicase_C"/>
    <property type="match status" value="1"/>
</dbReference>
<dbReference type="EMBL" id="KB708032">
    <property type="protein sequence ID" value="EMR82644.1"/>
    <property type="molecule type" value="Genomic_DNA"/>
</dbReference>
<evidence type="ECO:0000256" key="4">
    <source>
        <dbReference type="ARBA" id="ARBA00022801"/>
    </source>
</evidence>
<feature type="region of interest" description="Disordered" evidence="12">
    <location>
        <begin position="716"/>
        <end position="769"/>
    </location>
</feature>
<keyword evidence="9" id="KW-0539">Nucleus</keyword>
<dbReference type="InterPro" id="IPR036388">
    <property type="entry name" value="WH-like_DNA-bd_sf"/>
</dbReference>
<dbReference type="PROSITE" id="PS51194">
    <property type="entry name" value="HELICASE_CTER"/>
    <property type="match status" value="1"/>
</dbReference>
<feature type="compositionally biased region" description="Low complexity" evidence="12">
    <location>
        <begin position="180"/>
        <end position="192"/>
    </location>
</feature>
<dbReference type="FunFam" id="3.40.50.300:FF:001975">
    <property type="entry name" value="ATP-dependent DNA helicase"/>
    <property type="match status" value="1"/>
</dbReference>